<feature type="non-terminal residue" evidence="1">
    <location>
        <position position="1"/>
    </location>
</feature>
<dbReference type="AlphaFoldDB" id="A0A226H175"/>
<proteinExistence type="predicted"/>
<keyword evidence="2" id="KW-1185">Reference proteome</keyword>
<name>A0A226H175_9FLAO</name>
<organism evidence="1 2">
    <name type="scientific">Flavobacterium hercynium</name>
    <dbReference type="NCBI Taxonomy" id="387094"/>
    <lineage>
        <taxon>Bacteria</taxon>
        <taxon>Pseudomonadati</taxon>
        <taxon>Bacteroidota</taxon>
        <taxon>Flavobacteriia</taxon>
        <taxon>Flavobacteriales</taxon>
        <taxon>Flavobacteriaceae</taxon>
        <taxon>Flavobacterium</taxon>
    </lineage>
</organism>
<evidence type="ECO:0000313" key="2">
    <source>
        <dbReference type="Proteomes" id="UP000198345"/>
    </source>
</evidence>
<gene>
    <name evidence="1" type="ORF">B0A66_16610</name>
</gene>
<comment type="caution">
    <text evidence="1">The sequence shown here is derived from an EMBL/GenBank/DDBJ whole genome shotgun (WGS) entry which is preliminary data.</text>
</comment>
<protein>
    <submittedName>
        <fullName evidence="1">Uncharacterized protein</fullName>
    </submittedName>
</protein>
<reference evidence="1 2" key="1">
    <citation type="submission" date="2016-11" db="EMBL/GenBank/DDBJ databases">
        <title>Whole genomes of Flavobacteriaceae.</title>
        <authorList>
            <person name="Stine C."/>
            <person name="Li C."/>
            <person name="Tadesse D."/>
        </authorList>
    </citation>
    <scope>NUCLEOTIDE SEQUENCE [LARGE SCALE GENOMIC DNA]</scope>
    <source>
        <strain evidence="1 2">DSM 18292</strain>
    </source>
</reference>
<dbReference type="EMBL" id="MUGW01000035">
    <property type="protein sequence ID" value="OXA87411.1"/>
    <property type="molecule type" value="Genomic_DNA"/>
</dbReference>
<accession>A0A226H175</accession>
<evidence type="ECO:0000313" key="1">
    <source>
        <dbReference type="EMBL" id="OXA87411.1"/>
    </source>
</evidence>
<dbReference type="Proteomes" id="UP000198345">
    <property type="component" value="Unassembled WGS sequence"/>
</dbReference>
<sequence length="104" mass="12111">NYLNVNKGVNYEINKNVILKKRKTEIIKYTNENIEEIRLCINGSKDTGNGTLAFSRYYYAKIKLLDGSCFVITSLYSSKIDKILEENFKDIKIITEKVFYPTIK</sequence>